<comment type="function">
    <text evidence="6">Required for corrinoid utilization. Probably part of the ABC transporter complex BtuCDF involved in cobalamin (vitamin B12) import. Probably responsible for energy coupling to the transport system.</text>
</comment>
<evidence type="ECO:0000256" key="3">
    <source>
        <dbReference type="ARBA" id="ARBA00022741"/>
    </source>
</evidence>
<reference evidence="12" key="1">
    <citation type="submission" date="2012-02" db="EMBL/GenBank/DDBJ databases">
        <title>Complete sequence of chromosome of Methanomethylovorans hollandica DSM 15978.</title>
        <authorList>
            <person name="Lucas S."/>
            <person name="Copeland A."/>
            <person name="Lapidus A."/>
            <person name="Glavina del Rio T."/>
            <person name="Dalin E."/>
            <person name="Tice H."/>
            <person name="Bruce D."/>
            <person name="Goodwin L."/>
            <person name="Pitluck S."/>
            <person name="Peters L."/>
            <person name="Mikhailova N."/>
            <person name="Held B."/>
            <person name="Kyrpides N."/>
            <person name="Mavromatis K."/>
            <person name="Ivanova N."/>
            <person name="Brettin T."/>
            <person name="Detter J.C."/>
            <person name="Han C."/>
            <person name="Larimer F."/>
            <person name="Land M."/>
            <person name="Hauser L."/>
            <person name="Markowitz V."/>
            <person name="Cheng J.-F."/>
            <person name="Hugenholtz P."/>
            <person name="Woyke T."/>
            <person name="Wu D."/>
            <person name="Spring S."/>
            <person name="Schroeder M."/>
            <person name="Brambilla E."/>
            <person name="Klenk H.-P."/>
            <person name="Eisen J.A."/>
        </authorList>
    </citation>
    <scope>NUCLEOTIDE SEQUENCE [LARGE SCALE GENOMIC DNA]</scope>
    <source>
        <strain evidence="12">DSM 15978 / NBRC 107637 / DMS1</strain>
    </source>
</reference>
<dbReference type="PANTHER" id="PTHR42734">
    <property type="entry name" value="METAL TRANSPORT SYSTEM ATP-BINDING PROTEIN TM_0124-RELATED"/>
    <property type="match status" value="1"/>
</dbReference>
<dbReference type="EC" id="7.6.2.8" evidence="7"/>
<dbReference type="Gene3D" id="3.40.50.300">
    <property type="entry name" value="P-loop containing nucleotide triphosphate hydrolases"/>
    <property type="match status" value="1"/>
</dbReference>
<dbReference type="Proteomes" id="UP000010866">
    <property type="component" value="Chromosome"/>
</dbReference>
<dbReference type="EMBL" id="CP003362">
    <property type="protein sequence ID" value="AGB50301.1"/>
    <property type="molecule type" value="Genomic_DNA"/>
</dbReference>
<evidence type="ECO:0000256" key="2">
    <source>
        <dbReference type="ARBA" id="ARBA00022448"/>
    </source>
</evidence>
<dbReference type="STRING" id="867904.Metho_2137"/>
<dbReference type="PROSITE" id="PS50893">
    <property type="entry name" value="ABC_TRANSPORTER_2"/>
    <property type="match status" value="1"/>
</dbReference>
<protein>
    <recommendedName>
        <fullName evidence="8">Cobalamin import ATP-binding protein BtuD</fullName>
        <ecNumber evidence="7">7.6.2.8</ecNumber>
    </recommendedName>
    <alternativeName>
        <fullName evidence="9">Vitamin B12-transporting ATPase</fullName>
    </alternativeName>
</protein>
<feature type="domain" description="ABC transporter" evidence="10">
    <location>
        <begin position="5"/>
        <end position="236"/>
    </location>
</feature>
<dbReference type="CDD" id="cd03235">
    <property type="entry name" value="ABC_Metallic_Cations"/>
    <property type="match status" value="1"/>
</dbReference>
<name>L0KYY7_METHD</name>
<evidence type="ECO:0000313" key="12">
    <source>
        <dbReference type="Proteomes" id="UP000010866"/>
    </source>
</evidence>
<dbReference type="GO" id="GO:0015420">
    <property type="term" value="F:ABC-type vitamin B12 transporter activity"/>
    <property type="evidence" value="ECO:0007669"/>
    <property type="project" value="UniProtKB-EC"/>
</dbReference>
<evidence type="ECO:0000256" key="9">
    <source>
        <dbReference type="ARBA" id="ARBA00077139"/>
    </source>
</evidence>
<gene>
    <name evidence="11" type="ordered locus">Metho_2137</name>
</gene>
<comment type="catalytic activity">
    <reaction evidence="5">
        <text>an R-cob(III)alamin(out) + ATP + H2O = an R-cob(III)alamin(in) + ADP + phosphate + H(+)</text>
        <dbReference type="Rhea" id="RHEA:17873"/>
        <dbReference type="ChEBI" id="CHEBI:15377"/>
        <dbReference type="ChEBI" id="CHEBI:15378"/>
        <dbReference type="ChEBI" id="CHEBI:30616"/>
        <dbReference type="ChEBI" id="CHEBI:43474"/>
        <dbReference type="ChEBI" id="CHEBI:140785"/>
        <dbReference type="ChEBI" id="CHEBI:456216"/>
        <dbReference type="EC" id="7.6.2.8"/>
    </reaction>
</comment>
<dbReference type="InterPro" id="IPR050153">
    <property type="entry name" value="Metal_Ion_Import_ABC"/>
</dbReference>
<keyword evidence="3" id="KW-0547">Nucleotide-binding</keyword>
<dbReference type="Pfam" id="PF00005">
    <property type="entry name" value="ABC_tran"/>
    <property type="match status" value="1"/>
</dbReference>
<dbReference type="OrthoDB" id="10909at2157"/>
<organism evidence="11 12">
    <name type="scientific">Methanomethylovorans hollandica (strain DSM 15978 / NBRC 107637 / DMS1)</name>
    <dbReference type="NCBI Taxonomy" id="867904"/>
    <lineage>
        <taxon>Archaea</taxon>
        <taxon>Methanobacteriati</taxon>
        <taxon>Methanobacteriota</taxon>
        <taxon>Stenosarchaea group</taxon>
        <taxon>Methanomicrobia</taxon>
        <taxon>Methanosarcinales</taxon>
        <taxon>Methanosarcinaceae</taxon>
        <taxon>Methanomethylovorans</taxon>
    </lineage>
</organism>
<accession>L0KYY7</accession>
<dbReference type="InterPro" id="IPR003439">
    <property type="entry name" value="ABC_transporter-like_ATP-bd"/>
</dbReference>
<comment type="similarity">
    <text evidence="1">Belongs to the ABC transporter superfamily.</text>
</comment>
<keyword evidence="2" id="KW-0813">Transport</keyword>
<evidence type="ECO:0000256" key="6">
    <source>
        <dbReference type="ARBA" id="ARBA00058960"/>
    </source>
</evidence>
<dbReference type="InterPro" id="IPR027417">
    <property type="entry name" value="P-loop_NTPase"/>
</dbReference>
<dbReference type="HOGENOM" id="CLU_000604_1_11_2"/>
<evidence type="ECO:0000313" key="11">
    <source>
        <dbReference type="EMBL" id="AGB50301.1"/>
    </source>
</evidence>
<dbReference type="GO" id="GO:0005524">
    <property type="term" value="F:ATP binding"/>
    <property type="evidence" value="ECO:0007669"/>
    <property type="project" value="UniProtKB-KW"/>
</dbReference>
<dbReference type="RefSeq" id="WP_015325466.1">
    <property type="nucleotide sequence ID" value="NC_019977.1"/>
</dbReference>
<dbReference type="GO" id="GO:0016887">
    <property type="term" value="F:ATP hydrolysis activity"/>
    <property type="evidence" value="ECO:0007669"/>
    <property type="project" value="InterPro"/>
</dbReference>
<evidence type="ECO:0000256" key="5">
    <source>
        <dbReference type="ARBA" id="ARBA00050590"/>
    </source>
</evidence>
<dbReference type="PANTHER" id="PTHR42734:SF17">
    <property type="entry name" value="METAL TRANSPORT SYSTEM ATP-BINDING PROTEIN TM_0124-RELATED"/>
    <property type="match status" value="1"/>
</dbReference>
<proteinExistence type="inferred from homology"/>
<dbReference type="FunFam" id="3.40.50.300:FF:000134">
    <property type="entry name" value="Iron-enterobactin ABC transporter ATP-binding protein"/>
    <property type="match status" value="1"/>
</dbReference>
<dbReference type="PROSITE" id="PS00211">
    <property type="entry name" value="ABC_TRANSPORTER_1"/>
    <property type="match status" value="1"/>
</dbReference>
<evidence type="ECO:0000256" key="7">
    <source>
        <dbReference type="ARBA" id="ARBA00066387"/>
    </source>
</evidence>
<evidence type="ECO:0000256" key="8">
    <source>
        <dbReference type="ARBA" id="ARBA00073649"/>
    </source>
</evidence>
<dbReference type="SUPFAM" id="SSF52540">
    <property type="entry name" value="P-loop containing nucleoside triphosphate hydrolases"/>
    <property type="match status" value="1"/>
</dbReference>
<dbReference type="KEGG" id="mhz:Metho_2137"/>
<evidence type="ECO:0000259" key="10">
    <source>
        <dbReference type="PROSITE" id="PS50893"/>
    </source>
</evidence>
<keyword evidence="4" id="KW-0067">ATP-binding</keyword>
<dbReference type="SMART" id="SM00382">
    <property type="entry name" value="AAA"/>
    <property type="match status" value="1"/>
</dbReference>
<sequence length="249" mass="27930">MTEVVELQDIWVSYGDVTVLEAVDLTVQDKDFLGIIGPNGGGKSTLLKVILGLITPDKGIVKLLGDNPVKTRKHVGYVPQYASFNLNFPISVLEVVLMGRMNTVGPLRRYGKKDHDAAQEALKKVKMLEYKDRQISELSGGQRQRVFIARSLVTDPKLLILDEPATGVDFVMQKEFYELLQELKQHIAIIMVSHDISAISVYVDKVACLNRNLHYHNSKELSPEDLEASYVCPVEMIAHGMPHRVLKLH</sequence>
<evidence type="ECO:0000256" key="4">
    <source>
        <dbReference type="ARBA" id="ARBA00022840"/>
    </source>
</evidence>
<dbReference type="GeneID" id="14406650"/>
<dbReference type="InterPro" id="IPR003593">
    <property type="entry name" value="AAA+_ATPase"/>
</dbReference>
<dbReference type="AlphaFoldDB" id="L0KYY7"/>
<evidence type="ECO:0000256" key="1">
    <source>
        <dbReference type="ARBA" id="ARBA00005417"/>
    </source>
</evidence>
<keyword evidence="12" id="KW-1185">Reference proteome</keyword>
<dbReference type="InterPro" id="IPR017871">
    <property type="entry name" value="ABC_transporter-like_CS"/>
</dbReference>